<dbReference type="AlphaFoldDB" id="A0A367KRQ2"/>
<name>A0A367KRQ2_RHIST</name>
<protein>
    <recommendedName>
        <fullName evidence="2">Zinc finger CCCH-type with G patch domain-containing protein</fullName>
    </recommendedName>
</protein>
<keyword evidence="3" id="KW-0678">Repressor</keyword>
<evidence type="ECO:0000256" key="1">
    <source>
        <dbReference type="ARBA" id="ARBA00004123"/>
    </source>
</evidence>
<evidence type="ECO:0000259" key="15">
    <source>
        <dbReference type="PROSITE" id="PS50174"/>
    </source>
</evidence>
<dbReference type="Proteomes" id="UP000253551">
    <property type="component" value="Unassembled WGS sequence"/>
</dbReference>
<evidence type="ECO:0000313" key="16">
    <source>
        <dbReference type="EMBL" id="RCI04817.1"/>
    </source>
</evidence>
<feature type="region of interest" description="Disordered" evidence="13">
    <location>
        <begin position="196"/>
        <end position="229"/>
    </location>
</feature>
<evidence type="ECO:0000256" key="9">
    <source>
        <dbReference type="ARBA" id="ARBA00023163"/>
    </source>
</evidence>
<dbReference type="GO" id="GO:0001227">
    <property type="term" value="F:DNA-binding transcription repressor activity, RNA polymerase II-specific"/>
    <property type="evidence" value="ECO:0007669"/>
    <property type="project" value="TreeGrafter"/>
</dbReference>
<dbReference type="OrthoDB" id="4822at2759"/>
<evidence type="ECO:0000256" key="11">
    <source>
        <dbReference type="PROSITE-ProRule" id="PRU00723"/>
    </source>
</evidence>
<organism evidence="16 17">
    <name type="scientific">Rhizopus stolonifer</name>
    <name type="common">Rhizopus nigricans</name>
    <dbReference type="NCBI Taxonomy" id="4846"/>
    <lineage>
        <taxon>Eukaryota</taxon>
        <taxon>Fungi</taxon>
        <taxon>Fungi incertae sedis</taxon>
        <taxon>Mucoromycota</taxon>
        <taxon>Mucoromycotina</taxon>
        <taxon>Mucoromycetes</taxon>
        <taxon>Mucorales</taxon>
        <taxon>Mucorineae</taxon>
        <taxon>Rhizopodaceae</taxon>
        <taxon>Rhizopus</taxon>
    </lineage>
</organism>
<dbReference type="EMBL" id="PJQM01000567">
    <property type="protein sequence ID" value="RCI04817.1"/>
    <property type="molecule type" value="Genomic_DNA"/>
</dbReference>
<reference evidence="16 17" key="1">
    <citation type="journal article" date="2018" name="G3 (Bethesda)">
        <title>Phylogenetic and Phylogenomic Definition of Rhizopus Species.</title>
        <authorList>
            <person name="Gryganskyi A.P."/>
            <person name="Golan J."/>
            <person name="Dolatabadi S."/>
            <person name="Mondo S."/>
            <person name="Robb S."/>
            <person name="Idnurm A."/>
            <person name="Muszewska A."/>
            <person name="Steczkiewicz K."/>
            <person name="Masonjones S."/>
            <person name="Liao H.L."/>
            <person name="Gajdeczka M.T."/>
            <person name="Anike F."/>
            <person name="Vuek A."/>
            <person name="Anishchenko I.M."/>
            <person name="Voigt K."/>
            <person name="de Hoog G.S."/>
            <person name="Smith M.E."/>
            <person name="Heitman J."/>
            <person name="Vilgalys R."/>
            <person name="Stajich J.E."/>
        </authorList>
    </citation>
    <scope>NUCLEOTIDE SEQUENCE [LARGE SCALE GENOMIC DNA]</scope>
    <source>
        <strain evidence="16 17">LSU 92-RS-03</strain>
    </source>
</reference>
<feature type="domain" description="C3H1-type" evidence="14">
    <location>
        <begin position="89"/>
        <end position="121"/>
    </location>
</feature>
<evidence type="ECO:0000256" key="6">
    <source>
        <dbReference type="ARBA" id="ARBA00022833"/>
    </source>
</evidence>
<keyword evidence="10" id="KW-0539">Nucleus</keyword>
<evidence type="ECO:0000256" key="10">
    <source>
        <dbReference type="ARBA" id="ARBA00023242"/>
    </source>
</evidence>
<accession>A0A367KRQ2</accession>
<keyword evidence="12" id="KW-0175">Coiled coil</keyword>
<comment type="subcellular location">
    <subcellularLocation>
        <location evidence="1">Nucleus</location>
    </subcellularLocation>
</comment>
<dbReference type="InterPro" id="IPR000467">
    <property type="entry name" value="G_patch_dom"/>
</dbReference>
<evidence type="ECO:0000256" key="12">
    <source>
        <dbReference type="SAM" id="Coils"/>
    </source>
</evidence>
<dbReference type="GO" id="GO:0000978">
    <property type="term" value="F:RNA polymerase II cis-regulatory region sequence-specific DNA binding"/>
    <property type="evidence" value="ECO:0007669"/>
    <property type="project" value="TreeGrafter"/>
</dbReference>
<keyword evidence="8" id="KW-0238">DNA-binding</keyword>
<evidence type="ECO:0000256" key="13">
    <source>
        <dbReference type="SAM" id="MobiDB-lite"/>
    </source>
</evidence>
<feature type="compositionally biased region" description="Acidic residues" evidence="13">
    <location>
        <begin position="202"/>
        <end position="216"/>
    </location>
</feature>
<evidence type="ECO:0000259" key="14">
    <source>
        <dbReference type="PROSITE" id="PS50103"/>
    </source>
</evidence>
<feature type="domain" description="G-patch" evidence="15">
    <location>
        <begin position="232"/>
        <end position="289"/>
    </location>
</feature>
<keyword evidence="7" id="KW-0805">Transcription regulation</keyword>
<dbReference type="PANTHER" id="PTHR46297">
    <property type="entry name" value="ZINC FINGER CCCH-TYPE WITH G PATCH DOMAIN-CONTAINING PROTEIN"/>
    <property type="match status" value="1"/>
</dbReference>
<dbReference type="Pfam" id="PF01585">
    <property type="entry name" value="G-patch"/>
    <property type="match status" value="1"/>
</dbReference>
<evidence type="ECO:0000313" key="17">
    <source>
        <dbReference type="Proteomes" id="UP000253551"/>
    </source>
</evidence>
<dbReference type="PROSITE" id="PS50174">
    <property type="entry name" value="G_PATCH"/>
    <property type="match status" value="1"/>
</dbReference>
<dbReference type="InterPro" id="IPR000571">
    <property type="entry name" value="Znf_CCCH"/>
</dbReference>
<evidence type="ECO:0000256" key="4">
    <source>
        <dbReference type="ARBA" id="ARBA00022723"/>
    </source>
</evidence>
<evidence type="ECO:0000256" key="5">
    <source>
        <dbReference type="ARBA" id="ARBA00022771"/>
    </source>
</evidence>
<feature type="coiled-coil region" evidence="12">
    <location>
        <begin position="336"/>
        <end position="407"/>
    </location>
</feature>
<keyword evidence="5 11" id="KW-0863">Zinc-finger</keyword>
<dbReference type="PANTHER" id="PTHR46297:SF1">
    <property type="entry name" value="ZINC FINGER CCCH-TYPE WITH G PATCH DOMAIN-CONTAINING PROTEIN"/>
    <property type="match status" value="1"/>
</dbReference>
<dbReference type="GO" id="GO:0005634">
    <property type="term" value="C:nucleus"/>
    <property type="evidence" value="ECO:0007669"/>
    <property type="project" value="UniProtKB-SubCell"/>
</dbReference>
<dbReference type="STRING" id="4846.A0A367KRQ2"/>
<keyword evidence="17" id="KW-1185">Reference proteome</keyword>
<dbReference type="PROSITE" id="PS50103">
    <property type="entry name" value="ZF_C3H1"/>
    <property type="match status" value="1"/>
</dbReference>
<keyword evidence="6 11" id="KW-0862">Zinc</keyword>
<feature type="zinc finger region" description="C3H1-type" evidence="11">
    <location>
        <begin position="89"/>
        <end position="121"/>
    </location>
</feature>
<evidence type="ECO:0000256" key="3">
    <source>
        <dbReference type="ARBA" id="ARBA00022491"/>
    </source>
</evidence>
<evidence type="ECO:0000256" key="2">
    <source>
        <dbReference type="ARBA" id="ARBA00022414"/>
    </source>
</evidence>
<evidence type="ECO:0000256" key="8">
    <source>
        <dbReference type="ARBA" id="ARBA00023125"/>
    </source>
</evidence>
<proteinExistence type="predicted"/>
<evidence type="ECO:0000256" key="7">
    <source>
        <dbReference type="ARBA" id="ARBA00023015"/>
    </source>
</evidence>
<comment type="caution">
    <text evidence="16">The sequence shown here is derived from an EMBL/GenBank/DDBJ whole genome shotgun (WGS) entry which is preliminary data.</text>
</comment>
<keyword evidence="4 11" id="KW-0479">Metal-binding</keyword>
<gene>
    <name evidence="16" type="ORF">CU098_010070</name>
</gene>
<keyword evidence="9" id="KW-0804">Transcription</keyword>
<dbReference type="SMART" id="SM00443">
    <property type="entry name" value="G_patch"/>
    <property type="match status" value="1"/>
</dbReference>
<sequence length="413" mass="47264">MSQEFDLASLTDQEILGLLDQEDLPEELYALITEYQHALTTTNKQSFPVGDKCAITFSFEKYVLLLPAIVLDYQEDNTVIQVMILTPITTDTVPCHDYFGAQQTCKSNTTSCPYEQSHGYSLSTELVVPFEALGTEDPDTLTEQLQYGKRVLCKEKNQDIWKMGNIIDQLYGPRWRVRLKDKKRIQVDMEHIMPVKNVLDDQSSDSSEEWSESDQEEREKPNDEFGGWQAHSTGFAAKMMAKMGYVQGKGLGVDGSGRVNPVQVQPYTMGKPKFHGIDNSRPGLGLQNKPKQTKKEAKKKQRDQPIDMFGFMNTLLDQQKKPAPESSVKPINLKDTRQTNQTIAKLRANVEQAQTNYIHAGEAYRRNKGSPMENQFRTRLKDATHQYENLKKQLDQLETQVKRTKEKKDMYTF</sequence>
<dbReference type="GO" id="GO:0008270">
    <property type="term" value="F:zinc ion binding"/>
    <property type="evidence" value="ECO:0007669"/>
    <property type="project" value="UniProtKB-KW"/>
</dbReference>
<feature type="region of interest" description="Disordered" evidence="13">
    <location>
        <begin position="272"/>
        <end position="304"/>
    </location>
</feature>